<protein>
    <recommendedName>
        <fullName evidence="3">Alpha/beta hydrolase</fullName>
    </recommendedName>
</protein>
<evidence type="ECO:0000313" key="2">
    <source>
        <dbReference type="Proteomes" id="UP000269154"/>
    </source>
</evidence>
<reference evidence="1 2" key="1">
    <citation type="journal article" date="2018" name="ACS Chem. Biol.">
        <title>Ketoreductase domain dysfunction expands chemodiversity: malyngamide biosynthesis in the cyanobacterium Okeania hirsuta.</title>
        <authorList>
            <person name="Moss N.A."/>
            <person name="Leao T."/>
            <person name="Rankin M."/>
            <person name="McCullough T.M."/>
            <person name="Qu P."/>
            <person name="Korobeynikov A."/>
            <person name="Smith J.L."/>
            <person name="Gerwick L."/>
            <person name="Gerwick W.H."/>
        </authorList>
    </citation>
    <scope>NUCLEOTIDE SEQUENCE [LARGE SCALE GENOMIC DNA]</scope>
    <source>
        <strain evidence="1 2">PAB10Feb10-1</strain>
    </source>
</reference>
<comment type="caution">
    <text evidence="1">The sequence shown here is derived from an EMBL/GenBank/DDBJ whole genome shotgun (WGS) entry which is preliminary data.</text>
</comment>
<dbReference type="EMBL" id="RCBY01000341">
    <property type="protein sequence ID" value="RQH23326.1"/>
    <property type="molecule type" value="Genomic_DNA"/>
</dbReference>
<dbReference type="SUPFAM" id="SSF53474">
    <property type="entry name" value="alpha/beta-Hydrolases"/>
    <property type="match status" value="1"/>
</dbReference>
<dbReference type="InterPro" id="IPR029058">
    <property type="entry name" value="AB_hydrolase_fold"/>
</dbReference>
<evidence type="ECO:0008006" key="3">
    <source>
        <dbReference type="Google" id="ProtNLM"/>
    </source>
</evidence>
<dbReference type="Gene3D" id="3.40.50.1820">
    <property type="entry name" value="alpha/beta hydrolase"/>
    <property type="match status" value="1"/>
</dbReference>
<proteinExistence type="predicted"/>
<dbReference type="Proteomes" id="UP000269154">
    <property type="component" value="Unassembled WGS sequence"/>
</dbReference>
<evidence type="ECO:0000313" key="1">
    <source>
        <dbReference type="EMBL" id="RQH23326.1"/>
    </source>
</evidence>
<gene>
    <name evidence="1" type="ORF">D5R40_30395</name>
</gene>
<organism evidence="1 2">
    <name type="scientific">Okeania hirsuta</name>
    <dbReference type="NCBI Taxonomy" id="1458930"/>
    <lineage>
        <taxon>Bacteria</taxon>
        <taxon>Bacillati</taxon>
        <taxon>Cyanobacteriota</taxon>
        <taxon>Cyanophyceae</taxon>
        <taxon>Oscillatoriophycideae</taxon>
        <taxon>Oscillatoriales</taxon>
        <taxon>Microcoleaceae</taxon>
        <taxon>Okeania</taxon>
    </lineage>
</organism>
<keyword evidence="2" id="KW-1185">Reference proteome</keyword>
<sequence length="110" mass="12003">MDVYQPMGDTVGSRPLVILMHPGSFLPKGINTLPFGDRKDSAIVEMCMRLAKRGYVAVAGSYRAGWNPTSTDQDVRGGTIITANVLGSFDAKKLHQVFPSGCCWRQQLSN</sequence>
<name>A0A3N6R7Q8_9CYAN</name>
<accession>A0A3N6R7Q8</accession>
<dbReference type="AlphaFoldDB" id="A0A3N6R7Q8"/>